<comment type="caution">
    <text evidence="2">The sequence shown here is derived from an EMBL/GenBank/DDBJ whole genome shotgun (WGS) entry which is preliminary data.</text>
</comment>
<evidence type="ECO:0000313" key="2">
    <source>
        <dbReference type="EMBL" id="VEL37146.1"/>
    </source>
</evidence>
<dbReference type="Proteomes" id="UP000784294">
    <property type="component" value="Unassembled WGS sequence"/>
</dbReference>
<evidence type="ECO:0000256" key="1">
    <source>
        <dbReference type="SAM" id="SignalP"/>
    </source>
</evidence>
<name>A0A3S5AT51_9PLAT</name>
<feature type="chain" id="PRO_5018745186" evidence="1">
    <location>
        <begin position="23"/>
        <end position="127"/>
    </location>
</feature>
<keyword evidence="1" id="KW-0732">Signal</keyword>
<reference evidence="2" key="1">
    <citation type="submission" date="2018-11" db="EMBL/GenBank/DDBJ databases">
        <authorList>
            <consortium name="Pathogen Informatics"/>
        </authorList>
    </citation>
    <scope>NUCLEOTIDE SEQUENCE</scope>
</reference>
<feature type="signal peptide" evidence="1">
    <location>
        <begin position="1"/>
        <end position="22"/>
    </location>
</feature>
<dbReference type="AlphaFoldDB" id="A0A3S5AT51"/>
<dbReference type="EMBL" id="CAAALY010254135">
    <property type="protein sequence ID" value="VEL37146.1"/>
    <property type="molecule type" value="Genomic_DNA"/>
</dbReference>
<accession>A0A3S5AT51</accession>
<organism evidence="2 3">
    <name type="scientific">Protopolystoma xenopodis</name>
    <dbReference type="NCBI Taxonomy" id="117903"/>
    <lineage>
        <taxon>Eukaryota</taxon>
        <taxon>Metazoa</taxon>
        <taxon>Spiralia</taxon>
        <taxon>Lophotrochozoa</taxon>
        <taxon>Platyhelminthes</taxon>
        <taxon>Monogenea</taxon>
        <taxon>Polyopisthocotylea</taxon>
        <taxon>Polystomatidea</taxon>
        <taxon>Polystomatidae</taxon>
        <taxon>Protopolystoma</taxon>
    </lineage>
</organism>
<protein>
    <submittedName>
        <fullName evidence="2">Uncharacterized protein</fullName>
    </submittedName>
</protein>
<keyword evidence="3" id="KW-1185">Reference proteome</keyword>
<evidence type="ECO:0000313" key="3">
    <source>
        <dbReference type="Proteomes" id="UP000784294"/>
    </source>
</evidence>
<gene>
    <name evidence="2" type="ORF">PXEA_LOCUS30586</name>
</gene>
<proteinExistence type="predicted"/>
<sequence length="127" mass="13944">MYACLHVCAAILLCSHPEVCMSLNACASVCDAVSACFSPNGNGGDHRFDRLESSGMSAWHRDHMKSRLIRQMQENSFLDRETGRLTSVNKLAHTNAHTIVHISPTPTPLHTDASTCPYHQYGPYSVG</sequence>